<protein>
    <submittedName>
        <fullName evidence="2">Uncharacterized protein</fullName>
    </submittedName>
</protein>
<name>A0AAV7E9H0_ARIFI</name>
<dbReference type="Proteomes" id="UP000825729">
    <property type="component" value="Unassembled WGS sequence"/>
</dbReference>
<feature type="region of interest" description="Disordered" evidence="1">
    <location>
        <begin position="82"/>
        <end position="112"/>
    </location>
</feature>
<evidence type="ECO:0000256" key="1">
    <source>
        <dbReference type="SAM" id="MobiDB-lite"/>
    </source>
</evidence>
<organism evidence="2 3">
    <name type="scientific">Aristolochia fimbriata</name>
    <name type="common">White veined hardy Dutchman's pipe vine</name>
    <dbReference type="NCBI Taxonomy" id="158543"/>
    <lineage>
        <taxon>Eukaryota</taxon>
        <taxon>Viridiplantae</taxon>
        <taxon>Streptophyta</taxon>
        <taxon>Embryophyta</taxon>
        <taxon>Tracheophyta</taxon>
        <taxon>Spermatophyta</taxon>
        <taxon>Magnoliopsida</taxon>
        <taxon>Magnoliidae</taxon>
        <taxon>Piperales</taxon>
        <taxon>Aristolochiaceae</taxon>
        <taxon>Aristolochia</taxon>
    </lineage>
</organism>
<sequence>MDRRSSTRLKNGIDLTVDKLICGRTRKEIGTGNWHLPTQSASSFPVSFQSSSFSDTTQSSKDIVPLIPFYLDQYEKVEKERKINLEGQRKSNRSSTGREREKRKGDEKIYRDGNGDGDGISFLFYIAMSLYSSKKRLVGSTKAALGTWKLAHDPTKLFPFQESYPSGAFLRTSCGWEGLSLATTMAPMPCSRSGLAHAKHSRPRIRAYCPESLLVGTRTDESALSPTLI</sequence>
<accession>A0AAV7E9H0</accession>
<keyword evidence="3" id="KW-1185">Reference proteome</keyword>
<evidence type="ECO:0000313" key="3">
    <source>
        <dbReference type="Proteomes" id="UP000825729"/>
    </source>
</evidence>
<evidence type="ECO:0000313" key="2">
    <source>
        <dbReference type="EMBL" id="KAG9444775.1"/>
    </source>
</evidence>
<comment type="caution">
    <text evidence="2">The sequence shown here is derived from an EMBL/GenBank/DDBJ whole genome shotgun (WGS) entry which is preliminary data.</text>
</comment>
<proteinExistence type="predicted"/>
<reference evidence="2 3" key="1">
    <citation type="submission" date="2021-07" db="EMBL/GenBank/DDBJ databases">
        <title>The Aristolochia fimbriata genome: insights into angiosperm evolution, floral development and chemical biosynthesis.</title>
        <authorList>
            <person name="Jiao Y."/>
        </authorList>
    </citation>
    <scope>NUCLEOTIDE SEQUENCE [LARGE SCALE GENOMIC DNA]</scope>
    <source>
        <strain evidence="2">IBCAS-2021</strain>
        <tissue evidence="2">Leaf</tissue>
    </source>
</reference>
<dbReference type="AlphaFoldDB" id="A0AAV7E9H0"/>
<feature type="compositionally biased region" description="Basic and acidic residues" evidence="1">
    <location>
        <begin position="96"/>
        <end position="112"/>
    </location>
</feature>
<dbReference type="EMBL" id="JAINDJ010000006">
    <property type="protein sequence ID" value="KAG9444775.1"/>
    <property type="molecule type" value="Genomic_DNA"/>
</dbReference>
<gene>
    <name evidence="2" type="ORF">H6P81_016115</name>
</gene>